<keyword evidence="12" id="KW-1185">Reference proteome</keyword>
<dbReference type="RefSeq" id="WP_327789325.1">
    <property type="nucleotide sequence ID" value="NZ_JARGEQ010000096.1"/>
</dbReference>
<evidence type="ECO:0000256" key="1">
    <source>
        <dbReference type="ARBA" id="ARBA00000316"/>
    </source>
</evidence>
<feature type="binding site" evidence="7 9">
    <location>
        <position position="137"/>
    </location>
    <ligand>
        <name>substrate</name>
    </ligand>
</feature>
<dbReference type="GO" id="GO:0030170">
    <property type="term" value="F:pyridoxal phosphate binding"/>
    <property type="evidence" value="ECO:0007669"/>
    <property type="project" value="UniProtKB-UniRule"/>
</dbReference>
<dbReference type="EMBL" id="JARGEQ010000096">
    <property type="protein sequence ID" value="MDF1586907.1"/>
    <property type="molecule type" value="Genomic_DNA"/>
</dbReference>
<evidence type="ECO:0000256" key="8">
    <source>
        <dbReference type="PIRSR" id="PIRSR600821-50"/>
    </source>
</evidence>
<dbReference type="PANTHER" id="PTHR30511">
    <property type="entry name" value="ALANINE RACEMASE"/>
    <property type="match status" value="1"/>
</dbReference>
<dbReference type="SUPFAM" id="SSF51419">
    <property type="entry name" value="PLP-binding barrel"/>
    <property type="match status" value="1"/>
</dbReference>
<dbReference type="Gene3D" id="3.20.20.10">
    <property type="entry name" value="Alanine racemase"/>
    <property type="match status" value="1"/>
</dbReference>
<comment type="similarity">
    <text evidence="3 7">Belongs to the alanine racemase family.</text>
</comment>
<dbReference type="InterPro" id="IPR011079">
    <property type="entry name" value="Ala_racemase_C"/>
</dbReference>
<keyword evidence="6 7" id="KW-0413">Isomerase</keyword>
<dbReference type="InterPro" id="IPR001608">
    <property type="entry name" value="Ala_racemase_N"/>
</dbReference>
<accession>A0AAP3XSH5</accession>
<evidence type="ECO:0000313" key="11">
    <source>
        <dbReference type="EMBL" id="MDF1586907.1"/>
    </source>
</evidence>
<reference evidence="11 12" key="1">
    <citation type="submission" date="2023-03" db="EMBL/GenBank/DDBJ databases">
        <title>YIM 152171 draft genome.</title>
        <authorList>
            <person name="Yang Z."/>
        </authorList>
    </citation>
    <scope>NUCLEOTIDE SEQUENCE [LARGE SCALE GENOMIC DNA]</scope>
    <source>
        <strain evidence="11 12">YIM 152171</strain>
    </source>
</reference>
<evidence type="ECO:0000256" key="3">
    <source>
        <dbReference type="ARBA" id="ARBA00007880"/>
    </source>
</evidence>
<dbReference type="PRINTS" id="PR00992">
    <property type="entry name" value="ALARACEMASE"/>
</dbReference>
<sequence length="368" mass="38374">MSEPLSGPARLEIDLAAVAANWRALAALAAPAVVAGVVKADAYGLGAARVAPALWAAGCRDFFVARAGEGVALRRILPGARIFVLDGLLPGTGEALAGHRLVPVLNQPDELVRWRAAAAQAGRRLPAALQLDTGMCRLGFSAAQAAALDESSFEGLAIELVMSHPVVAEEAGHPLNERQRQRFAAMRHGLPAAPGSLANSSGIFLGRGFQLDLCRPGVALYGANPTPGRPNPMRPVVRLEAPVMQVHDIVEEGSVGYGATWPTRPGARIATLPVGYADGYPRSAGNRATARIDGIEVPVAGRVSMDLTTLDVSSLPEGAVRPGSVAELIGGPDGLDRLAEAAGTIPYEILTRLGARYERHYLDAEVPA</sequence>
<dbReference type="Gene3D" id="2.40.37.10">
    <property type="entry name" value="Lyase, Ornithine Decarboxylase, Chain A, domain 1"/>
    <property type="match status" value="1"/>
</dbReference>
<evidence type="ECO:0000256" key="7">
    <source>
        <dbReference type="HAMAP-Rule" id="MF_01201"/>
    </source>
</evidence>
<dbReference type="CDD" id="cd00430">
    <property type="entry name" value="PLPDE_III_AR"/>
    <property type="match status" value="1"/>
</dbReference>
<organism evidence="11 12">
    <name type="scientific">Marinimicrococcus flavescens</name>
    <dbReference type="NCBI Taxonomy" id="3031815"/>
    <lineage>
        <taxon>Bacteria</taxon>
        <taxon>Pseudomonadati</taxon>
        <taxon>Pseudomonadota</taxon>
        <taxon>Alphaproteobacteria</taxon>
        <taxon>Geminicoccales</taxon>
        <taxon>Geminicoccaceae</taxon>
        <taxon>Marinimicrococcus</taxon>
    </lineage>
</organism>
<dbReference type="AlphaFoldDB" id="A0AAP3XSH5"/>
<dbReference type="InterPro" id="IPR009006">
    <property type="entry name" value="Ala_racemase/Decarboxylase_C"/>
</dbReference>
<dbReference type="Proteomes" id="UP001301140">
    <property type="component" value="Unassembled WGS sequence"/>
</dbReference>
<dbReference type="EC" id="5.1.1.1" evidence="4 7"/>
<dbReference type="HAMAP" id="MF_01201">
    <property type="entry name" value="Ala_racemase"/>
    <property type="match status" value="1"/>
</dbReference>
<feature type="domain" description="Alanine racemase C-terminal" evidence="10">
    <location>
        <begin position="236"/>
        <end position="362"/>
    </location>
</feature>
<dbReference type="InterPro" id="IPR020622">
    <property type="entry name" value="Ala_racemase_pyridoxalP-BS"/>
</dbReference>
<dbReference type="GO" id="GO:0008784">
    <property type="term" value="F:alanine racemase activity"/>
    <property type="evidence" value="ECO:0007669"/>
    <property type="project" value="UniProtKB-UniRule"/>
</dbReference>
<evidence type="ECO:0000256" key="6">
    <source>
        <dbReference type="ARBA" id="ARBA00023235"/>
    </source>
</evidence>
<dbReference type="SMART" id="SM01005">
    <property type="entry name" value="Ala_racemase_C"/>
    <property type="match status" value="1"/>
</dbReference>
<comment type="caution">
    <text evidence="11">The sequence shown here is derived from an EMBL/GenBank/DDBJ whole genome shotgun (WGS) entry which is preliminary data.</text>
</comment>
<dbReference type="SUPFAM" id="SSF50621">
    <property type="entry name" value="Alanine racemase C-terminal domain-like"/>
    <property type="match status" value="1"/>
</dbReference>
<evidence type="ECO:0000259" key="10">
    <source>
        <dbReference type="SMART" id="SM01005"/>
    </source>
</evidence>
<keyword evidence="5 7" id="KW-0663">Pyridoxal phosphate</keyword>
<evidence type="ECO:0000313" key="12">
    <source>
        <dbReference type="Proteomes" id="UP001301140"/>
    </source>
</evidence>
<comment type="pathway">
    <text evidence="7">Amino-acid biosynthesis; D-alanine biosynthesis; D-alanine from L-alanine: step 1/1.</text>
</comment>
<evidence type="ECO:0000256" key="2">
    <source>
        <dbReference type="ARBA" id="ARBA00001933"/>
    </source>
</evidence>
<comment type="cofactor">
    <cofactor evidence="2 7 8">
        <name>pyridoxal 5'-phosphate</name>
        <dbReference type="ChEBI" id="CHEBI:597326"/>
    </cofactor>
</comment>
<dbReference type="PANTHER" id="PTHR30511:SF0">
    <property type="entry name" value="ALANINE RACEMASE, CATABOLIC-RELATED"/>
    <property type="match status" value="1"/>
</dbReference>
<proteinExistence type="inferred from homology"/>
<dbReference type="InterPro" id="IPR000821">
    <property type="entry name" value="Ala_racemase"/>
</dbReference>
<comment type="catalytic activity">
    <reaction evidence="1 7">
        <text>L-alanine = D-alanine</text>
        <dbReference type="Rhea" id="RHEA:20249"/>
        <dbReference type="ChEBI" id="CHEBI:57416"/>
        <dbReference type="ChEBI" id="CHEBI:57972"/>
        <dbReference type="EC" id="5.1.1.1"/>
    </reaction>
</comment>
<gene>
    <name evidence="11" type="primary">alr</name>
    <name evidence="11" type="ORF">PZ740_11000</name>
</gene>
<feature type="active site" description="Proton acceptor; specific for L-alanine" evidence="7">
    <location>
        <position position="257"/>
    </location>
</feature>
<feature type="active site" description="Proton acceptor; specific for D-alanine" evidence="7">
    <location>
        <position position="39"/>
    </location>
</feature>
<dbReference type="GO" id="GO:0005829">
    <property type="term" value="C:cytosol"/>
    <property type="evidence" value="ECO:0007669"/>
    <property type="project" value="TreeGrafter"/>
</dbReference>
<evidence type="ECO:0000256" key="9">
    <source>
        <dbReference type="PIRSR" id="PIRSR600821-52"/>
    </source>
</evidence>
<dbReference type="Pfam" id="PF00842">
    <property type="entry name" value="Ala_racemase_C"/>
    <property type="match status" value="1"/>
</dbReference>
<dbReference type="NCBIfam" id="TIGR00492">
    <property type="entry name" value="alr"/>
    <property type="match status" value="1"/>
</dbReference>
<dbReference type="Pfam" id="PF01168">
    <property type="entry name" value="Ala_racemase_N"/>
    <property type="match status" value="1"/>
</dbReference>
<name>A0AAP3XSH5_9PROT</name>
<protein>
    <recommendedName>
        <fullName evidence="4 7">Alanine racemase</fullName>
        <ecNumber evidence="4 7">5.1.1.1</ecNumber>
    </recommendedName>
</protein>
<dbReference type="PROSITE" id="PS00395">
    <property type="entry name" value="ALANINE_RACEMASE"/>
    <property type="match status" value="1"/>
</dbReference>
<feature type="binding site" evidence="7 9">
    <location>
        <position position="305"/>
    </location>
    <ligand>
        <name>substrate</name>
    </ligand>
</feature>
<evidence type="ECO:0000256" key="4">
    <source>
        <dbReference type="ARBA" id="ARBA00013089"/>
    </source>
</evidence>
<dbReference type="GO" id="GO:0030632">
    <property type="term" value="P:D-alanine biosynthetic process"/>
    <property type="evidence" value="ECO:0007669"/>
    <property type="project" value="UniProtKB-UniRule"/>
</dbReference>
<comment type="function">
    <text evidence="7">Catalyzes the interconversion of L-alanine and D-alanine. May also act on other amino acids.</text>
</comment>
<feature type="modified residue" description="N6-(pyridoxal phosphate)lysine" evidence="7 8">
    <location>
        <position position="39"/>
    </location>
</feature>
<dbReference type="InterPro" id="IPR029066">
    <property type="entry name" value="PLP-binding_barrel"/>
</dbReference>
<evidence type="ECO:0000256" key="5">
    <source>
        <dbReference type="ARBA" id="ARBA00022898"/>
    </source>
</evidence>